<organism evidence="1">
    <name type="scientific">viral metagenome</name>
    <dbReference type="NCBI Taxonomy" id="1070528"/>
    <lineage>
        <taxon>unclassified sequences</taxon>
        <taxon>metagenomes</taxon>
        <taxon>organismal metagenomes</taxon>
    </lineage>
</organism>
<protein>
    <submittedName>
        <fullName evidence="1">Uncharacterized protein</fullName>
    </submittedName>
</protein>
<dbReference type="AlphaFoldDB" id="A0A6C0I8B9"/>
<sequence length="294" mass="33871">MDIINILSIGSIFVLRKKLPIVIPLAFAYSVIDSLILLKNKNEANCRKTNQLIIHHAATIGKMVVINKLDLFKEYAPKIFEIELSTLLILLSKRIKVLKGLSKLSWVYYRVFYVPFFINQQCSKANDQIRKRVSYKIGFYSMHTIEALGLVWTLETFKVPQKYLRPCCVSNIPIISKCIQEKRNLLLSIIIITSVLHHSNHNIGSITHTIDKTNAYAFTAHVGFIAYDKRLYCKYVSWVTLCYLVTLKFKTTHEDSNRDYDNIIPLVPHVVMHCIASEGTLVSVFEKNKLIKTY</sequence>
<name>A0A6C0I8B9_9ZZZZ</name>
<evidence type="ECO:0000313" key="1">
    <source>
        <dbReference type="EMBL" id="QHT89184.1"/>
    </source>
</evidence>
<dbReference type="EMBL" id="MN740137">
    <property type="protein sequence ID" value="QHT89184.1"/>
    <property type="molecule type" value="Genomic_DNA"/>
</dbReference>
<reference evidence="1" key="1">
    <citation type="journal article" date="2020" name="Nature">
        <title>Giant virus diversity and host interactions through global metagenomics.</title>
        <authorList>
            <person name="Schulz F."/>
            <person name="Roux S."/>
            <person name="Paez-Espino D."/>
            <person name="Jungbluth S."/>
            <person name="Walsh D.A."/>
            <person name="Denef V.J."/>
            <person name="McMahon K.D."/>
            <person name="Konstantinidis K.T."/>
            <person name="Eloe-Fadrosh E.A."/>
            <person name="Kyrpides N.C."/>
            <person name="Woyke T."/>
        </authorList>
    </citation>
    <scope>NUCLEOTIDE SEQUENCE</scope>
    <source>
        <strain evidence="1">GVMAG-M-3300023184-53</strain>
    </source>
</reference>
<proteinExistence type="predicted"/>
<accession>A0A6C0I8B9</accession>